<dbReference type="PANTHER" id="PTHR34606">
    <property type="entry name" value="BON DOMAIN-CONTAINING PROTEIN"/>
    <property type="match status" value="1"/>
</dbReference>
<sequence length="268" mass="29095">MTRHRDDRYDDRPQQRDWDRSDQDRARDDQSGMGRGYGASGDMGRDRWDDRYGRQDERGPQGYGDRATQDRPGGYGMGRSGQDDRWSGDAGQQGRGDWAGSRRAGQGAQGDGQPYGSGGMARDRYGQGYSGMSDRYGQAQRQDSYRGRGPSGYQRSDDRIREDVNDALEDDDHVDASEITVQVQGGEATLTGTVRDRTQKRAAEDCVERVRGVKDVHNQIRVQSAGMQGMSGGAGQPSGTGAQAGASATPPQSTSRTASPTTTNPAKS</sequence>
<name>A0A8H9L7Z9_9DEIO</name>
<dbReference type="PROSITE" id="PS50914">
    <property type="entry name" value="BON"/>
    <property type="match status" value="1"/>
</dbReference>
<gene>
    <name evidence="3" type="ORF">GCM10008956_11160</name>
</gene>
<feature type="compositionally biased region" description="Basic and acidic residues" evidence="1">
    <location>
        <begin position="43"/>
        <end position="59"/>
    </location>
</feature>
<dbReference type="Gene3D" id="3.30.1340.30">
    <property type="match status" value="1"/>
</dbReference>
<feature type="domain" description="BON" evidence="2">
    <location>
        <begin position="156"/>
        <end position="224"/>
    </location>
</feature>
<feature type="region of interest" description="Disordered" evidence="1">
    <location>
        <begin position="1"/>
        <end position="183"/>
    </location>
</feature>
<feature type="compositionally biased region" description="Low complexity" evidence="1">
    <location>
        <begin position="239"/>
        <end position="253"/>
    </location>
</feature>
<dbReference type="PANTHER" id="PTHR34606:SF15">
    <property type="entry name" value="BON DOMAIN-CONTAINING PROTEIN"/>
    <property type="match status" value="1"/>
</dbReference>
<evidence type="ECO:0000259" key="2">
    <source>
        <dbReference type="PROSITE" id="PS50914"/>
    </source>
</evidence>
<dbReference type="AlphaFoldDB" id="A0A8H9L7Z9"/>
<feature type="compositionally biased region" description="Polar residues" evidence="1">
    <location>
        <begin position="254"/>
        <end position="268"/>
    </location>
</feature>
<protein>
    <recommendedName>
        <fullName evidence="2">BON domain-containing protein</fullName>
    </recommendedName>
</protein>
<dbReference type="InterPro" id="IPR007055">
    <property type="entry name" value="BON_dom"/>
</dbReference>
<organism evidence="3 4">
    <name type="scientific">Deinococcus arenae</name>
    <dbReference type="NCBI Taxonomy" id="1452751"/>
    <lineage>
        <taxon>Bacteria</taxon>
        <taxon>Thermotogati</taxon>
        <taxon>Deinococcota</taxon>
        <taxon>Deinococci</taxon>
        <taxon>Deinococcales</taxon>
        <taxon>Deinococcaceae</taxon>
        <taxon>Deinococcus</taxon>
    </lineage>
</organism>
<feature type="compositionally biased region" description="Gly residues" evidence="1">
    <location>
        <begin position="107"/>
        <end position="119"/>
    </location>
</feature>
<dbReference type="Proteomes" id="UP000600547">
    <property type="component" value="Unassembled WGS sequence"/>
</dbReference>
<dbReference type="InterPro" id="IPR051686">
    <property type="entry name" value="Lipoprotein_DolP"/>
</dbReference>
<feature type="region of interest" description="Disordered" evidence="1">
    <location>
        <begin position="217"/>
        <end position="268"/>
    </location>
</feature>
<dbReference type="InterPro" id="IPR014004">
    <property type="entry name" value="Transpt-assoc_nodulatn_dom_bac"/>
</dbReference>
<reference evidence="4" key="1">
    <citation type="journal article" date="2019" name="Int. J. Syst. Evol. Microbiol.">
        <title>The Global Catalogue of Microorganisms (GCM) 10K type strain sequencing project: providing services to taxonomists for standard genome sequencing and annotation.</title>
        <authorList>
            <consortium name="The Broad Institute Genomics Platform"/>
            <consortium name="The Broad Institute Genome Sequencing Center for Infectious Disease"/>
            <person name="Wu L."/>
            <person name="Ma J."/>
        </authorList>
    </citation>
    <scope>NUCLEOTIDE SEQUENCE [LARGE SCALE GENOMIC DNA]</scope>
    <source>
        <strain evidence="4">JCM 31047</strain>
    </source>
</reference>
<evidence type="ECO:0000313" key="4">
    <source>
        <dbReference type="Proteomes" id="UP000600547"/>
    </source>
</evidence>
<dbReference type="Pfam" id="PF04972">
    <property type="entry name" value="BON"/>
    <property type="match status" value="1"/>
</dbReference>
<evidence type="ECO:0000256" key="1">
    <source>
        <dbReference type="SAM" id="MobiDB-lite"/>
    </source>
</evidence>
<evidence type="ECO:0000313" key="3">
    <source>
        <dbReference type="EMBL" id="GGM36369.1"/>
    </source>
</evidence>
<comment type="caution">
    <text evidence="3">The sequence shown here is derived from an EMBL/GenBank/DDBJ whole genome shotgun (WGS) entry which is preliminary data.</text>
</comment>
<feature type="compositionally biased region" description="Gly residues" evidence="1">
    <location>
        <begin position="229"/>
        <end position="238"/>
    </location>
</feature>
<feature type="compositionally biased region" description="Basic and acidic residues" evidence="1">
    <location>
        <begin position="1"/>
        <end position="30"/>
    </location>
</feature>
<dbReference type="SMART" id="SM00749">
    <property type="entry name" value="BON"/>
    <property type="match status" value="1"/>
</dbReference>
<feature type="compositionally biased region" description="Basic and acidic residues" evidence="1">
    <location>
        <begin position="155"/>
        <end position="164"/>
    </location>
</feature>
<proteinExistence type="predicted"/>
<dbReference type="RefSeq" id="WP_110832990.1">
    <property type="nucleotide sequence ID" value="NZ_BMQG01000003.1"/>
</dbReference>
<keyword evidence="4" id="KW-1185">Reference proteome</keyword>
<accession>A0A8H9L7Z9</accession>
<dbReference type="EMBL" id="BMQG01000003">
    <property type="protein sequence ID" value="GGM36369.1"/>
    <property type="molecule type" value="Genomic_DNA"/>
</dbReference>